<proteinExistence type="predicted"/>
<evidence type="ECO:0000313" key="3">
    <source>
        <dbReference type="Proteomes" id="UP000319383"/>
    </source>
</evidence>
<dbReference type="Proteomes" id="UP000319383">
    <property type="component" value="Chromosome"/>
</dbReference>
<dbReference type="Pfam" id="PF08241">
    <property type="entry name" value="Methyltransf_11"/>
    <property type="match status" value="1"/>
</dbReference>
<accession>A0A517ZH72</accession>
<protein>
    <submittedName>
        <fullName evidence="2">Demethylmenaquinone methyltransferase</fullName>
        <ecNumber evidence="2">2.1.1.163</ecNumber>
    </submittedName>
</protein>
<dbReference type="GO" id="GO:0043770">
    <property type="term" value="F:demethylmenaquinone methyltransferase activity"/>
    <property type="evidence" value="ECO:0007669"/>
    <property type="project" value="UniProtKB-EC"/>
</dbReference>
<dbReference type="InterPro" id="IPR013216">
    <property type="entry name" value="Methyltransf_11"/>
</dbReference>
<evidence type="ECO:0000259" key="1">
    <source>
        <dbReference type="Pfam" id="PF08241"/>
    </source>
</evidence>
<dbReference type="PANTHER" id="PTHR43591">
    <property type="entry name" value="METHYLTRANSFERASE"/>
    <property type="match status" value="1"/>
</dbReference>
<dbReference type="Gene3D" id="3.40.50.150">
    <property type="entry name" value="Vaccinia Virus protein VP39"/>
    <property type="match status" value="1"/>
</dbReference>
<reference evidence="2 3" key="1">
    <citation type="submission" date="2019-02" db="EMBL/GenBank/DDBJ databases">
        <title>Deep-cultivation of Planctomycetes and their phenomic and genomic characterization uncovers novel biology.</title>
        <authorList>
            <person name="Wiegand S."/>
            <person name="Jogler M."/>
            <person name="Boedeker C."/>
            <person name="Pinto D."/>
            <person name="Vollmers J."/>
            <person name="Rivas-Marin E."/>
            <person name="Kohn T."/>
            <person name="Peeters S.H."/>
            <person name="Heuer A."/>
            <person name="Rast P."/>
            <person name="Oberbeckmann S."/>
            <person name="Bunk B."/>
            <person name="Jeske O."/>
            <person name="Meyerdierks A."/>
            <person name="Storesund J.E."/>
            <person name="Kallscheuer N."/>
            <person name="Luecker S."/>
            <person name="Lage O.M."/>
            <person name="Pohl T."/>
            <person name="Merkel B.J."/>
            <person name="Hornburger P."/>
            <person name="Mueller R.-W."/>
            <person name="Bruemmer F."/>
            <person name="Labrenz M."/>
            <person name="Spormann A.M."/>
            <person name="Op den Camp H."/>
            <person name="Overmann J."/>
            <person name="Amann R."/>
            <person name="Jetten M.S.M."/>
            <person name="Mascher T."/>
            <person name="Medema M.H."/>
            <person name="Devos D.P."/>
            <person name="Kaster A.-K."/>
            <person name="Ovreas L."/>
            <person name="Rohde M."/>
            <person name="Galperin M.Y."/>
            <person name="Jogler C."/>
        </authorList>
    </citation>
    <scope>NUCLEOTIDE SEQUENCE [LARGE SCALE GENOMIC DNA]</scope>
    <source>
        <strain evidence="2 3">Mal52</strain>
    </source>
</reference>
<dbReference type="PANTHER" id="PTHR43591:SF110">
    <property type="entry name" value="RHODANESE DOMAIN-CONTAINING PROTEIN"/>
    <property type="match status" value="1"/>
</dbReference>
<dbReference type="GO" id="GO:0008757">
    <property type="term" value="F:S-adenosylmethionine-dependent methyltransferase activity"/>
    <property type="evidence" value="ECO:0007669"/>
    <property type="project" value="InterPro"/>
</dbReference>
<evidence type="ECO:0000313" key="2">
    <source>
        <dbReference type="EMBL" id="QDU41811.1"/>
    </source>
</evidence>
<dbReference type="KEGG" id="sdyn:Mal52_02650"/>
<dbReference type="CDD" id="cd02440">
    <property type="entry name" value="AdoMet_MTases"/>
    <property type="match status" value="1"/>
</dbReference>
<dbReference type="GO" id="GO:0032259">
    <property type="term" value="P:methylation"/>
    <property type="evidence" value="ECO:0007669"/>
    <property type="project" value="UniProtKB-KW"/>
</dbReference>
<dbReference type="SUPFAM" id="SSF53335">
    <property type="entry name" value="S-adenosyl-L-methionine-dependent methyltransferases"/>
    <property type="match status" value="1"/>
</dbReference>
<feature type="domain" description="Methyltransferase type 11" evidence="1">
    <location>
        <begin position="89"/>
        <end position="165"/>
    </location>
</feature>
<keyword evidence="3" id="KW-1185">Reference proteome</keyword>
<dbReference type="AlphaFoldDB" id="A0A517ZH72"/>
<dbReference type="EMBL" id="CP036276">
    <property type="protein sequence ID" value="QDU41811.1"/>
    <property type="molecule type" value="Genomic_DNA"/>
</dbReference>
<name>A0A517ZH72_9PLAN</name>
<keyword evidence="2" id="KW-0808">Transferase</keyword>
<dbReference type="EC" id="2.1.1.163" evidence="2"/>
<keyword evidence="2" id="KW-0489">Methyltransferase</keyword>
<gene>
    <name evidence="2" type="primary">ubiE_1</name>
    <name evidence="2" type="ORF">Mal52_02650</name>
</gene>
<sequence length="235" mass="25982">MYEVDSNTASLAASSASPSVRRVARAFNTPSWWYDIRGMFLVTFAYNSTIWKQVSFFEGNLSESHLEVPIGNGSVLDMCLKYRRLRKRPTPGVIAIDVSSAMIESATKAFRKRENVTVQYGDVGKLDFSDGQFQTVNIANGFHCFPDPGLALDEISRVLAPGGVATANVLLNPRGLAPLRWFANRINGWAMRKGILISPFDADQARTLFTEHGFEIIGDEVRGNTLYLTVKKPAA</sequence>
<dbReference type="InterPro" id="IPR029063">
    <property type="entry name" value="SAM-dependent_MTases_sf"/>
</dbReference>
<organism evidence="2 3">
    <name type="scientific">Symmachiella dynata</name>
    <dbReference type="NCBI Taxonomy" id="2527995"/>
    <lineage>
        <taxon>Bacteria</taxon>
        <taxon>Pseudomonadati</taxon>
        <taxon>Planctomycetota</taxon>
        <taxon>Planctomycetia</taxon>
        <taxon>Planctomycetales</taxon>
        <taxon>Planctomycetaceae</taxon>
        <taxon>Symmachiella</taxon>
    </lineage>
</organism>
<dbReference type="RefSeq" id="WP_145373803.1">
    <property type="nucleotide sequence ID" value="NZ_CAXBED010000063.1"/>
</dbReference>